<reference evidence="2" key="1">
    <citation type="submission" date="2020-04" db="EMBL/GenBank/DDBJ databases">
        <title>Analysis of mating type loci in Filobasidium floriforme.</title>
        <authorList>
            <person name="Nowrousian M."/>
        </authorList>
    </citation>
    <scope>NUCLEOTIDE SEQUENCE</scope>
    <source>
        <strain evidence="2">CBS 6242</strain>
    </source>
</reference>
<organism evidence="2 3">
    <name type="scientific">Filobasidium floriforme</name>
    <dbReference type="NCBI Taxonomy" id="5210"/>
    <lineage>
        <taxon>Eukaryota</taxon>
        <taxon>Fungi</taxon>
        <taxon>Dikarya</taxon>
        <taxon>Basidiomycota</taxon>
        <taxon>Agaricomycotina</taxon>
        <taxon>Tremellomycetes</taxon>
        <taxon>Filobasidiales</taxon>
        <taxon>Filobasidiaceae</taxon>
        <taxon>Filobasidium</taxon>
    </lineage>
</organism>
<keyword evidence="3" id="KW-1185">Reference proteome</keyword>
<evidence type="ECO:0000313" key="3">
    <source>
        <dbReference type="Proteomes" id="UP000812966"/>
    </source>
</evidence>
<dbReference type="InterPro" id="IPR021889">
    <property type="entry name" value="DUF3500"/>
</dbReference>
<sequence>MPPPPTGSGFQLTDDPTTPQTSATIPFRSLIPSPSHPRIKGIGHHTASSWCESRKDIPEPGWLINRLDYQNLHSVEGNEGPYKGFSTDGDPNPNIFRYGEDEGAPVHEAVKAVKVLWSKLGKRERKECRMGDVRGDERVRVWSNPELYVNPGGIRLDAPQTSPQTQALIHDILKTSLSPEGYAKALGCTWTNAFLGELVGGKGVLNEHSYNFRLFLPESPKKSGSRSGSGSESGSKLDGKEANGVADDDDALEDLDLLTRPWGWSFFGHHLCLNVVFVGKRMIVGPTFMGAEPDRIDIGPHAGTRLFTQEEIRGLDLMRGLSEENQRVAQVNVDMKEGLGEGRWNPFDERHLGGARQDNRIVPFEGLPISQMTEPQREEIWSILRAFNCYLPAKPLEARMRRLRSVQEETYFAWIGGYGLGDPYYFRIHSPMTFCEFDFHCGIFLTNTSPAKCHIHTINRLPNCEDYGKALIAQWERENAKANGIGE</sequence>
<dbReference type="PANTHER" id="PTHR37489:SF1">
    <property type="entry name" value="DUF3500 DOMAIN-CONTAINING PROTEIN"/>
    <property type="match status" value="1"/>
</dbReference>
<dbReference type="EMBL" id="JABELV010000188">
    <property type="protein sequence ID" value="KAG7528366.1"/>
    <property type="molecule type" value="Genomic_DNA"/>
</dbReference>
<dbReference type="Proteomes" id="UP000812966">
    <property type="component" value="Unassembled WGS sequence"/>
</dbReference>
<accession>A0A8K0NMD9</accession>
<dbReference type="AlphaFoldDB" id="A0A8K0NMD9"/>
<feature type="region of interest" description="Disordered" evidence="1">
    <location>
        <begin position="219"/>
        <end position="245"/>
    </location>
</feature>
<comment type="caution">
    <text evidence="2">The sequence shown here is derived from an EMBL/GenBank/DDBJ whole genome shotgun (WGS) entry which is preliminary data.</text>
</comment>
<feature type="compositionally biased region" description="Low complexity" evidence="1">
    <location>
        <begin position="225"/>
        <end position="234"/>
    </location>
</feature>
<feature type="region of interest" description="Disordered" evidence="1">
    <location>
        <begin position="1"/>
        <end position="23"/>
    </location>
</feature>
<feature type="compositionally biased region" description="Polar residues" evidence="1">
    <location>
        <begin position="8"/>
        <end position="23"/>
    </location>
</feature>
<name>A0A8K0NMD9_9TREE</name>
<dbReference type="Pfam" id="PF12006">
    <property type="entry name" value="DUF3500"/>
    <property type="match status" value="2"/>
</dbReference>
<protein>
    <submittedName>
        <fullName evidence="2">Uncharacterized protein</fullName>
    </submittedName>
</protein>
<evidence type="ECO:0000313" key="2">
    <source>
        <dbReference type="EMBL" id="KAG7528366.1"/>
    </source>
</evidence>
<dbReference type="PANTHER" id="PTHR37489">
    <property type="entry name" value="DUF3500 DOMAIN-CONTAINING PROTEIN"/>
    <property type="match status" value="1"/>
</dbReference>
<gene>
    <name evidence="2" type="ORF">FFLO_06206</name>
</gene>
<proteinExistence type="predicted"/>
<evidence type="ECO:0000256" key="1">
    <source>
        <dbReference type="SAM" id="MobiDB-lite"/>
    </source>
</evidence>